<dbReference type="Proteomes" id="UP000321570">
    <property type="component" value="Unassembled WGS sequence"/>
</dbReference>
<proteinExistence type="predicted"/>
<accession>A0A564Y2B6</accession>
<name>A0A564Y2B6_HYMDI</name>
<feature type="region of interest" description="Disordered" evidence="1">
    <location>
        <begin position="146"/>
        <end position="169"/>
    </location>
</feature>
<dbReference type="EMBL" id="CABIJS010000058">
    <property type="protein sequence ID" value="VUZ41475.1"/>
    <property type="molecule type" value="Genomic_DNA"/>
</dbReference>
<feature type="compositionally biased region" description="Polar residues" evidence="1">
    <location>
        <begin position="146"/>
        <end position="156"/>
    </location>
</feature>
<evidence type="ECO:0000256" key="1">
    <source>
        <dbReference type="SAM" id="MobiDB-lite"/>
    </source>
</evidence>
<dbReference type="AlphaFoldDB" id="A0A564Y2B6"/>
<evidence type="ECO:0000313" key="2">
    <source>
        <dbReference type="EMBL" id="VUZ41475.1"/>
    </source>
</evidence>
<protein>
    <submittedName>
        <fullName evidence="2">Uncharacterized protein</fullName>
    </submittedName>
</protein>
<evidence type="ECO:0000313" key="3">
    <source>
        <dbReference type="Proteomes" id="UP000321570"/>
    </source>
</evidence>
<reference evidence="2 3" key="1">
    <citation type="submission" date="2019-07" db="EMBL/GenBank/DDBJ databases">
        <authorList>
            <person name="Jastrzebski P J."/>
            <person name="Paukszto L."/>
            <person name="Jastrzebski P J."/>
        </authorList>
    </citation>
    <scope>NUCLEOTIDE SEQUENCE [LARGE SCALE GENOMIC DNA]</scope>
    <source>
        <strain evidence="2 3">WMS-il1</strain>
    </source>
</reference>
<gene>
    <name evidence="2" type="ORF">WMSIL1_LOCUS2305</name>
</gene>
<feature type="non-terminal residue" evidence="2">
    <location>
        <position position="169"/>
    </location>
</feature>
<organism evidence="2 3">
    <name type="scientific">Hymenolepis diminuta</name>
    <name type="common">Rat tapeworm</name>
    <dbReference type="NCBI Taxonomy" id="6216"/>
    <lineage>
        <taxon>Eukaryota</taxon>
        <taxon>Metazoa</taxon>
        <taxon>Spiralia</taxon>
        <taxon>Lophotrochozoa</taxon>
        <taxon>Platyhelminthes</taxon>
        <taxon>Cestoda</taxon>
        <taxon>Eucestoda</taxon>
        <taxon>Cyclophyllidea</taxon>
        <taxon>Hymenolepididae</taxon>
        <taxon>Hymenolepis</taxon>
    </lineage>
</organism>
<keyword evidence="3" id="KW-1185">Reference proteome</keyword>
<sequence length="169" mass="19480">MKALKSGAKFIPVKYVKNKLPAYCLRDEDVEPRKFVFNTLFDFSNCVNMSTKRRLPRLRFKLVSIDREKNIIDSIEIDNFNIPIFKYATRLAENLAQKCFDFRTSLSLECFLSDDSEEFSTTTDESDGILRLIYLLNQMSSSYNLRNSTTGGNPTSEGEESASLKYYSQ</sequence>